<sequence>MISQGRNLLLHVNERIHSKTQRQISLAEVSDMPALSFAEELTFRSTAAAANTPPVNLSSTAQLTAGRTPCSAANISGNVLVPFWSSFSGLHRSGAP</sequence>
<organism evidence="1 2">
    <name type="scientific">Riccia fluitans</name>
    <dbReference type="NCBI Taxonomy" id="41844"/>
    <lineage>
        <taxon>Eukaryota</taxon>
        <taxon>Viridiplantae</taxon>
        <taxon>Streptophyta</taxon>
        <taxon>Embryophyta</taxon>
        <taxon>Marchantiophyta</taxon>
        <taxon>Marchantiopsida</taxon>
        <taxon>Marchantiidae</taxon>
        <taxon>Marchantiales</taxon>
        <taxon>Ricciaceae</taxon>
        <taxon>Riccia</taxon>
    </lineage>
</organism>
<dbReference type="EMBL" id="JBHFFA010000006">
    <property type="protein sequence ID" value="KAL2621921.1"/>
    <property type="molecule type" value="Genomic_DNA"/>
</dbReference>
<protein>
    <submittedName>
        <fullName evidence="1">Uncharacterized protein</fullName>
    </submittedName>
</protein>
<evidence type="ECO:0000313" key="1">
    <source>
        <dbReference type="EMBL" id="KAL2621921.1"/>
    </source>
</evidence>
<evidence type="ECO:0000313" key="2">
    <source>
        <dbReference type="Proteomes" id="UP001605036"/>
    </source>
</evidence>
<proteinExistence type="predicted"/>
<accession>A0ABD1Y578</accession>
<gene>
    <name evidence="1" type="ORF">R1flu_002126</name>
</gene>
<reference evidence="1 2" key="1">
    <citation type="submission" date="2024-09" db="EMBL/GenBank/DDBJ databases">
        <title>Chromosome-scale assembly of Riccia fluitans.</title>
        <authorList>
            <person name="Paukszto L."/>
            <person name="Sawicki J."/>
            <person name="Karawczyk K."/>
            <person name="Piernik-Szablinska J."/>
            <person name="Szczecinska M."/>
            <person name="Mazdziarz M."/>
        </authorList>
    </citation>
    <scope>NUCLEOTIDE SEQUENCE [LARGE SCALE GENOMIC DNA]</scope>
    <source>
        <strain evidence="1">Rf_01</strain>
        <tissue evidence="1">Aerial parts of the thallus</tissue>
    </source>
</reference>
<dbReference type="Proteomes" id="UP001605036">
    <property type="component" value="Unassembled WGS sequence"/>
</dbReference>
<name>A0ABD1Y578_9MARC</name>
<comment type="caution">
    <text evidence="1">The sequence shown here is derived from an EMBL/GenBank/DDBJ whole genome shotgun (WGS) entry which is preliminary data.</text>
</comment>
<keyword evidence="2" id="KW-1185">Reference proteome</keyword>
<dbReference type="AlphaFoldDB" id="A0ABD1Y578"/>